<comment type="caution">
    <text evidence="1">The sequence shown here is derived from an EMBL/GenBank/DDBJ whole genome shotgun (WGS) entry which is preliminary data.</text>
</comment>
<proteinExistence type="predicted"/>
<name>A0A645IFA1_9ZZZZ</name>
<organism evidence="1">
    <name type="scientific">bioreactor metagenome</name>
    <dbReference type="NCBI Taxonomy" id="1076179"/>
    <lineage>
        <taxon>unclassified sequences</taxon>
        <taxon>metagenomes</taxon>
        <taxon>ecological metagenomes</taxon>
    </lineage>
</organism>
<dbReference type="AlphaFoldDB" id="A0A645IFA1"/>
<reference evidence="1" key="1">
    <citation type="submission" date="2019-08" db="EMBL/GenBank/DDBJ databases">
        <authorList>
            <person name="Kucharzyk K."/>
            <person name="Murdoch R.W."/>
            <person name="Higgins S."/>
            <person name="Loffler F."/>
        </authorList>
    </citation>
    <scope>NUCLEOTIDE SEQUENCE</scope>
</reference>
<accession>A0A645IFA1</accession>
<sequence length="54" mass="6005">MLGQVVDRHRVGYTVLGQHIVDDIFRHRTFAGCINRLACKVGDGVDAVALFKHV</sequence>
<gene>
    <name evidence="1" type="ORF">SDC9_197591</name>
</gene>
<evidence type="ECO:0000313" key="1">
    <source>
        <dbReference type="EMBL" id="MPN49967.1"/>
    </source>
</evidence>
<protein>
    <submittedName>
        <fullName evidence="1">Uncharacterized protein</fullName>
    </submittedName>
</protein>
<dbReference type="EMBL" id="VSSQ01113701">
    <property type="protein sequence ID" value="MPN49967.1"/>
    <property type="molecule type" value="Genomic_DNA"/>
</dbReference>